<dbReference type="Proteomes" id="UP000569329">
    <property type="component" value="Unassembled WGS sequence"/>
</dbReference>
<evidence type="ECO:0000313" key="1">
    <source>
        <dbReference type="EMBL" id="MBA8824024.1"/>
    </source>
</evidence>
<organism evidence="1 2">
    <name type="scientific">Halosaccharopolyspora lacisalsi</name>
    <dbReference type="NCBI Taxonomy" id="1000566"/>
    <lineage>
        <taxon>Bacteria</taxon>
        <taxon>Bacillati</taxon>
        <taxon>Actinomycetota</taxon>
        <taxon>Actinomycetes</taxon>
        <taxon>Pseudonocardiales</taxon>
        <taxon>Pseudonocardiaceae</taxon>
        <taxon>Halosaccharopolyspora</taxon>
    </lineage>
</organism>
<dbReference type="RefSeq" id="WP_182543197.1">
    <property type="nucleotide sequence ID" value="NZ_JACGWZ010000001.1"/>
</dbReference>
<accession>A0A839DR79</accession>
<comment type="caution">
    <text evidence="1">The sequence shown here is derived from an EMBL/GenBank/DDBJ whole genome shotgun (WGS) entry which is preliminary data.</text>
</comment>
<dbReference type="AlphaFoldDB" id="A0A839DR79"/>
<dbReference type="GO" id="GO:0046653">
    <property type="term" value="P:tetrahydrofolate metabolic process"/>
    <property type="evidence" value="ECO:0007669"/>
    <property type="project" value="InterPro"/>
</dbReference>
<sequence length="92" mass="10620">MMLIPCPWCGPRNEIEFHYGGQADVRCPADPQAVSDEDWATFLFFRDNPKGVFTERWSHVAGCRRWFTVRRDTDSNRVLPSEGTQQARTVTT</sequence>
<dbReference type="EMBL" id="JACGWZ010000001">
    <property type="protein sequence ID" value="MBA8824024.1"/>
    <property type="molecule type" value="Genomic_DNA"/>
</dbReference>
<dbReference type="InterPro" id="IPR038561">
    <property type="entry name" value="SoxD_sf"/>
</dbReference>
<dbReference type="InterPro" id="IPR006279">
    <property type="entry name" value="SoxD"/>
</dbReference>
<reference evidence="1 2" key="1">
    <citation type="submission" date="2020-07" db="EMBL/GenBank/DDBJ databases">
        <title>Sequencing the genomes of 1000 actinobacteria strains.</title>
        <authorList>
            <person name="Klenk H.-P."/>
        </authorList>
    </citation>
    <scope>NUCLEOTIDE SEQUENCE [LARGE SCALE GENOMIC DNA]</scope>
    <source>
        <strain evidence="1 2">DSM 45975</strain>
    </source>
</reference>
<dbReference type="GO" id="GO:0008115">
    <property type="term" value="F:sarcosine oxidase activity"/>
    <property type="evidence" value="ECO:0007669"/>
    <property type="project" value="InterPro"/>
</dbReference>
<proteinExistence type="predicted"/>
<dbReference type="Gene3D" id="3.30.2270.10">
    <property type="entry name" value="Folate-binding superfamily"/>
    <property type="match status" value="1"/>
</dbReference>
<dbReference type="Pfam" id="PF04267">
    <property type="entry name" value="SoxD"/>
    <property type="match status" value="1"/>
</dbReference>
<name>A0A839DR79_9PSEU</name>
<keyword evidence="2" id="KW-1185">Reference proteome</keyword>
<protein>
    <submittedName>
        <fullName evidence="1">Heterotetrameric sarcosine oxidase delta subunit</fullName>
    </submittedName>
</protein>
<evidence type="ECO:0000313" key="2">
    <source>
        <dbReference type="Proteomes" id="UP000569329"/>
    </source>
</evidence>
<gene>
    <name evidence="1" type="ORF">FHX42_001353</name>
</gene>